<dbReference type="Proteomes" id="UP000076218">
    <property type="component" value="Unassembled WGS sequence"/>
</dbReference>
<dbReference type="Pfam" id="PF11298">
    <property type="entry name" value="DUF3099"/>
    <property type="match status" value="1"/>
</dbReference>
<evidence type="ECO:0000313" key="2">
    <source>
        <dbReference type="EMBL" id="KZC94753.1"/>
    </source>
</evidence>
<evidence type="ECO:0000313" key="3">
    <source>
        <dbReference type="Proteomes" id="UP000076218"/>
    </source>
</evidence>
<dbReference type="RefSeq" id="WP_063071803.1">
    <property type="nucleotide sequence ID" value="NZ_LQXA01000035.1"/>
</dbReference>
<gene>
    <name evidence="2" type="ORF">AWH51_11235</name>
</gene>
<evidence type="ECO:0000256" key="1">
    <source>
        <dbReference type="SAM" id="MobiDB-lite"/>
    </source>
</evidence>
<accession>A0A154V065</accession>
<feature type="region of interest" description="Disordered" evidence="1">
    <location>
        <begin position="95"/>
        <end position="162"/>
    </location>
</feature>
<dbReference type="OrthoDB" id="4229919at2"/>
<dbReference type="STRING" id="31965.AWH51_11235"/>
<sequence length="162" mass="17133">MPAPQQSVTSLPRSPQEDRHARMVKYTIAMSIRMVCILSCLFLQGWWLAVAAVGAVVLPYFAVILANVGGNQGTAVERPGGVVAVSARHSGFPPPAAPYVPSEPFTMSEPHAPSEPSRSSEAFTTPEPFTTYETGRAPEPRPHASRPASAAEPGVPDSPTDA</sequence>
<proteinExistence type="predicted"/>
<dbReference type="AlphaFoldDB" id="A0A154V065"/>
<organism evidence="2 3">
    <name type="scientific">Clavibacter tessellarius</name>
    <dbReference type="NCBI Taxonomy" id="31965"/>
    <lineage>
        <taxon>Bacteria</taxon>
        <taxon>Bacillati</taxon>
        <taxon>Actinomycetota</taxon>
        <taxon>Actinomycetes</taxon>
        <taxon>Micrococcales</taxon>
        <taxon>Microbacteriaceae</taxon>
        <taxon>Clavibacter</taxon>
    </lineage>
</organism>
<reference evidence="2 3" key="1">
    <citation type="submission" date="2016-01" db="EMBL/GenBank/DDBJ databases">
        <title>Draft genome sequence of Clavibacter michiganensis subsp. tessellarius DOAB 609.</title>
        <authorList>
            <person name="Tambong J.T."/>
        </authorList>
    </citation>
    <scope>NUCLEOTIDE SEQUENCE [LARGE SCALE GENOMIC DNA]</scope>
    <source>
        <strain evidence="2 3">DOAB 609</strain>
    </source>
</reference>
<comment type="caution">
    <text evidence="2">The sequence shown here is derived from an EMBL/GenBank/DDBJ whole genome shotgun (WGS) entry which is preliminary data.</text>
</comment>
<dbReference type="EMBL" id="LQXA01000035">
    <property type="protein sequence ID" value="KZC94753.1"/>
    <property type="molecule type" value="Genomic_DNA"/>
</dbReference>
<feature type="compositionally biased region" description="Low complexity" evidence="1">
    <location>
        <begin position="123"/>
        <end position="134"/>
    </location>
</feature>
<protein>
    <recommendedName>
        <fullName evidence="4">DUF3099 domain-containing protein</fullName>
    </recommendedName>
</protein>
<evidence type="ECO:0008006" key="4">
    <source>
        <dbReference type="Google" id="ProtNLM"/>
    </source>
</evidence>
<name>A0A154V065_9MICO</name>
<dbReference type="InterPro" id="IPR021449">
    <property type="entry name" value="DUF3099"/>
</dbReference>